<reference evidence="1" key="1">
    <citation type="submission" date="2022-07" db="EMBL/GenBank/DDBJ databases">
        <title>Phylogenomic reconstructions and comparative analyses of Kickxellomycotina fungi.</title>
        <authorList>
            <person name="Reynolds N.K."/>
            <person name="Stajich J.E."/>
            <person name="Barry K."/>
            <person name="Grigoriev I.V."/>
            <person name="Crous P."/>
            <person name="Smith M.E."/>
        </authorList>
    </citation>
    <scope>NUCLEOTIDE SEQUENCE</scope>
    <source>
        <strain evidence="1">Benny 63K</strain>
    </source>
</reference>
<sequence>MFAPASGTSTEITTRGSTLILPAVSIGNVPQLAVDLLINTLRMQRIGVFDSASLTPVSGPAGYDHLGPEIRSHPLEVYQTSNGEWTTLQQRSPPLPKHHRLFAREIMEYIKDGGFARVVVLASSDAALRTDALIDGSQIRTLTFNWDDDSLANRMQALSLSKLATGEGQSALAASLNQIHAAGVTRPLLKLCEQAGVPTFAMVSLVNEGDNVPDAIMLANAANAALGVAAAGDIAHWLPPRSWEWLIPTSVPSELF</sequence>
<proteinExistence type="predicted"/>
<protein>
    <submittedName>
        <fullName evidence="1">Uncharacterized protein</fullName>
    </submittedName>
</protein>
<evidence type="ECO:0000313" key="2">
    <source>
        <dbReference type="Proteomes" id="UP001150581"/>
    </source>
</evidence>
<name>A0ACC1IAD5_9FUNG</name>
<organism evidence="1 2">
    <name type="scientific">Kickxella alabastrina</name>
    <dbReference type="NCBI Taxonomy" id="61397"/>
    <lineage>
        <taxon>Eukaryota</taxon>
        <taxon>Fungi</taxon>
        <taxon>Fungi incertae sedis</taxon>
        <taxon>Zoopagomycota</taxon>
        <taxon>Kickxellomycotina</taxon>
        <taxon>Kickxellomycetes</taxon>
        <taxon>Kickxellales</taxon>
        <taxon>Kickxellaceae</taxon>
        <taxon>Kickxella</taxon>
    </lineage>
</organism>
<dbReference type="EMBL" id="JANBPG010001224">
    <property type="protein sequence ID" value="KAJ1891077.1"/>
    <property type="molecule type" value="Genomic_DNA"/>
</dbReference>
<gene>
    <name evidence="1" type="ORF">LPJ66_007124</name>
</gene>
<dbReference type="Proteomes" id="UP001150581">
    <property type="component" value="Unassembled WGS sequence"/>
</dbReference>
<comment type="caution">
    <text evidence="1">The sequence shown here is derived from an EMBL/GenBank/DDBJ whole genome shotgun (WGS) entry which is preliminary data.</text>
</comment>
<evidence type="ECO:0000313" key="1">
    <source>
        <dbReference type="EMBL" id="KAJ1891077.1"/>
    </source>
</evidence>
<accession>A0ACC1IAD5</accession>
<keyword evidence="2" id="KW-1185">Reference proteome</keyword>